<dbReference type="InterPro" id="IPR050509">
    <property type="entry name" value="CoA-transferase_III"/>
</dbReference>
<evidence type="ECO:0000313" key="7">
    <source>
        <dbReference type="EMBL" id="CAB4792006.1"/>
    </source>
</evidence>
<dbReference type="Gene3D" id="3.40.50.10540">
    <property type="entry name" value="Crotonobetainyl-coa:carnitine coa-transferase, domain 1"/>
    <property type="match status" value="1"/>
</dbReference>
<evidence type="ECO:0000313" key="6">
    <source>
        <dbReference type="EMBL" id="CAB4788396.1"/>
    </source>
</evidence>
<dbReference type="EMBL" id="CAEUNJ010000031">
    <property type="protein sequence ID" value="CAB4371504.1"/>
    <property type="molecule type" value="Genomic_DNA"/>
</dbReference>
<sequence>MFVGEWLRCKDLPDEIAREGRATRLTGHFTEPIGSEPLAKGGAMGPLNGVTIIELAGLGALPYGTLKLADMGADIIRVHPLYEVPAGDKPTERHSEFDRGRRSIAIDLKSADGVALLKRLVEKADVFCEAFRPGVCERLGIGPDDLFACNPKLIYGRLTGWGQEGPLSHTAGHSLNYEAMTGAIGSIGAEGMPPVPMLQVFGDFAGGGLHLAFGVVCALFEAQRSGKGQVIDAAMVDGVMSIFQVFYGMTRTGFHTGPVGTNLFDGGAPFYNVYETGDGKHVTVAPIEAKFYAQLLDKLGIDPASLPDQNDMNGWAEIRAKFAEVFRTKTRDEWSALLEGTDVCYAPVLSFAEAEQHPHNVARGNFVPVEGSVPQLLPAPRLSRTPGELRPTYAYPGCDTESVLAEFGVSTDEIKQLAATTVIAW</sequence>
<dbReference type="EMBL" id="CAFAAM010000003">
    <property type="protein sequence ID" value="CAB4792006.1"/>
    <property type="molecule type" value="Genomic_DNA"/>
</dbReference>
<dbReference type="InterPro" id="IPR044855">
    <property type="entry name" value="CoA-Trfase_III_dom3_sf"/>
</dbReference>
<dbReference type="Gene3D" id="3.30.1540.10">
    <property type="entry name" value="formyl-coa transferase, domain 3"/>
    <property type="match status" value="1"/>
</dbReference>
<dbReference type="EMBL" id="CAEZXY010000003">
    <property type="protein sequence ID" value="CAB4694498.1"/>
    <property type="molecule type" value="Genomic_DNA"/>
</dbReference>
<evidence type="ECO:0000313" key="5">
    <source>
        <dbReference type="EMBL" id="CAB4694498.1"/>
    </source>
</evidence>
<dbReference type="EMBL" id="CAFAAD010000030">
    <property type="protein sequence ID" value="CAB4788396.1"/>
    <property type="molecule type" value="Genomic_DNA"/>
</dbReference>
<evidence type="ECO:0000313" key="9">
    <source>
        <dbReference type="EMBL" id="CAB4975476.1"/>
    </source>
</evidence>
<name>A0A6J7M421_9ZZZZ</name>
<dbReference type="EMBL" id="CAFBRD010000006">
    <property type="protein sequence ID" value="CAB5073868.1"/>
    <property type="molecule type" value="Genomic_DNA"/>
</dbReference>
<dbReference type="SUPFAM" id="SSF89796">
    <property type="entry name" value="CoA-transferase family III (CaiB/BaiF)"/>
    <property type="match status" value="1"/>
</dbReference>
<evidence type="ECO:0000313" key="10">
    <source>
        <dbReference type="EMBL" id="CAB5073868.1"/>
    </source>
</evidence>
<evidence type="ECO:0000313" key="8">
    <source>
        <dbReference type="EMBL" id="CAB4946324.1"/>
    </source>
</evidence>
<dbReference type="EMBL" id="CAFBOK010000030">
    <property type="protein sequence ID" value="CAB4975476.1"/>
    <property type="molecule type" value="Genomic_DNA"/>
</dbReference>
<evidence type="ECO:0000313" key="1">
    <source>
        <dbReference type="EMBL" id="CAB4338223.1"/>
    </source>
</evidence>
<dbReference type="InterPro" id="IPR023606">
    <property type="entry name" value="CoA-Trfase_III_dom_1_sf"/>
</dbReference>
<gene>
    <name evidence="3" type="ORF">UFOPK1762_00570</name>
    <name evidence="4" type="ORF">UFOPK1906_00653</name>
    <name evidence="5" type="ORF">UFOPK2624_00176</name>
    <name evidence="6" type="ORF">UFOPK2969_00575</name>
    <name evidence="7" type="ORF">UFOPK3010_00040</name>
    <name evidence="1" type="ORF">UFOPK3331_00751</name>
    <name evidence="8" type="ORF">UFOPK3785_00536</name>
    <name evidence="9" type="ORF">UFOPK3927_00400</name>
    <name evidence="2" type="ORF">UFOPK4201_00873</name>
    <name evidence="10" type="ORF">UFOPK4371_00230</name>
</gene>
<evidence type="ECO:0000313" key="3">
    <source>
        <dbReference type="EMBL" id="CAB4580493.1"/>
    </source>
</evidence>
<proteinExistence type="predicted"/>
<dbReference type="EMBL" id="CAEZTY010000014">
    <property type="protein sequence ID" value="CAB4580493.1"/>
    <property type="molecule type" value="Genomic_DNA"/>
</dbReference>
<organism evidence="9">
    <name type="scientific">freshwater metagenome</name>
    <dbReference type="NCBI Taxonomy" id="449393"/>
    <lineage>
        <taxon>unclassified sequences</taxon>
        <taxon>metagenomes</taxon>
        <taxon>ecological metagenomes</taxon>
    </lineage>
</organism>
<dbReference type="EMBL" id="CAEZVC010000028">
    <property type="protein sequence ID" value="CAB4619593.1"/>
    <property type="molecule type" value="Genomic_DNA"/>
</dbReference>
<dbReference type="PANTHER" id="PTHR48228:SF5">
    <property type="entry name" value="ALPHA-METHYLACYL-COA RACEMASE"/>
    <property type="match status" value="1"/>
</dbReference>
<protein>
    <submittedName>
        <fullName evidence="9">Unannotated protein</fullName>
    </submittedName>
</protein>
<dbReference type="AlphaFoldDB" id="A0A6J7M421"/>
<dbReference type="GO" id="GO:0003824">
    <property type="term" value="F:catalytic activity"/>
    <property type="evidence" value="ECO:0007669"/>
    <property type="project" value="InterPro"/>
</dbReference>
<accession>A0A6J7M421</accession>
<dbReference type="EMBL" id="CAFBNJ010000019">
    <property type="protein sequence ID" value="CAB4946324.1"/>
    <property type="molecule type" value="Genomic_DNA"/>
</dbReference>
<evidence type="ECO:0000313" key="4">
    <source>
        <dbReference type="EMBL" id="CAB4619593.1"/>
    </source>
</evidence>
<dbReference type="InterPro" id="IPR003673">
    <property type="entry name" value="CoA-Trfase_fam_III"/>
</dbReference>
<dbReference type="EMBL" id="CAESAL010000019">
    <property type="protein sequence ID" value="CAB4338223.1"/>
    <property type="molecule type" value="Genomic_DNA"/>
</dbReference>
<dbReference type="Pfam" id="PF02515">
    <property type="entry name" value="CoA_transf_3"/>
    <property type="match status" value="1"/>
</dbReference>
<dbReference type="PANTHER" id="PTHR48228">
    <property type="entry name" value="SUCCINYL-COA--D-CITRAMALATE COA-TRANSFERASE"/>
    <property type="match status" value="1"/>
</dbReference>
<evidence type="ECO:0000313" key="2">
    <source>
        <dbReference type="EMBL" id="CAB4371504.1"/>
    </source>
</evidence>
<reference evidence="9" key="1">
    <citation type="submission" date="2020-05" db="EMBL/GenBank/DDBJ databases">
        <authorList>
            <person name="Chiriac C."/>
            <person name="Salcher M."/>
            <person name="Ghai R."/>
            <person name="Kavagutti S V."/>
        </authorList>
    </citation>
    <scope>NUCLEOTIDE SEQUENCE</scope>
</reference>